<evidence type="ECO:0000313" key="1">
    <source>
        <dbReference type="EMBL" id="RZQ65157.1"/>
    </source>
</evidence>
<accession>A0A4Q7JCU8</accession>
<reference evidence="1 2" key="1">
    <citation type="submission" date="2019-02" db="EMBL/GenBank/DDBJ databases">
        <title>Draft genome sequence of Amycolatopsis sp. 8-3EHSu isolated from roots of Suaeda maritima.</title>
        <authorList>
            <person name="Duangmal K."/>
            <person name="Chantavorakit T."/>
        </authorList>
    </citation>
    <scope>NUCLEOTIDE SEQUENCE [LARGE SCALE GENOMIC DNA]</scope>
    <source>
        <strain evidence="1 2">8-3EHSu</strain>
    </source>
</reference>
<sequence>MDFALVIGLVLVIFLVAGIVVVSQDRRAARQAALRRQERLARLGEVDPLAVRDGQPDRRPR</sequence>
<dbReference type="EMBL" id="SFCC01000002">
    <property type="protein sequence ID" value="RZQ65157.1"/>
    <property type="molecule type" value="Genomic_DNA"/>
</dbReference>
<keyword evidence="2" id="KW-1185">Reference proteome</keyword>
<dbReference type="Proteomes" id="UP000292003">
    <property type="component" value="Unassembled WGS sequence"/>
</dbReference>
<proteinExistence type="predicted"/>
<evidence type="ECO:0000313" key="2">
    <source>
        <dbReference type="Proteomes" id="UP000292003"/>
    </source>
</evidence>
<protein>
    <submittedName>
        <fullName evidence="1">Uncharacterized protein</fullName>
    </submittedName>
</protein>
<name>A0A4Q7JCU8_9PSEU</name>
<gene>
    <name evidence="1" type="ORF">EWH70_04505</name>
</gene>
<dbReference type="AlphaFoldDB" id="A0A4Q7JCU8"/>
<organism evidence="1 2">
    <name type="scientific">Amycolatopsis suaedae</name>
    <dbReference type="NCBI Taxonomy" id="2510978"/>
    <lineage>
        <taxon>Bacteria</taxon>
        <taxon>Bacillati</taxon>
        <taxon>Actinomycetota</taxon>
        <taxon>Actinomycetes</taxon>
        <taxon>Pseudonocardiales</taxon>
        <taxon>Pseudonocardiaceae</taxon>
        <taxon>Amycolatopsis</taxon>
    </lineage>
</organism>
<comment type="caution">
    <text evidence="1">The sequence shown here is derived from an EMBL/GenBank/DDBJ whole genome shotgun (WGS) entry which is preliminary data.</text>
</comment>